<dbReference type="InterPro" id="IPR038482">
    <property type="entry name" value="Tp34-type_sf"/>
</dbReference>
<reference evidence="4 5" key="1">
    <citation type="submission" date="2019-05" db="EMBL/GenBank/DDBJ databases">
        <title>Genome sequence of Klebsiella sp strain TOUT106.</title>
        <authorList>
            <person name="Rahi P."/>
            <person name="Chaudhari D."/>
        </authorList>
    </citation>
    <scope>NUCLEOTIDE SEQUENCE [LARGE SCALE GENOMIC DNA]</scope>
    <source>
        <strain evidence="4 5">TOUT106</strain>
    </source>
</reference>
<gene>
    <name evidence="4" type="ORF">FE839_14615</name>
</gene>
<dbReference type="Pfam" id="PF10634">
    <property type="entry name" value="Iron_transport"/>
    <property type="match status" value="1"/>
</dbReference>
<accession>A0A5R9LGV4</accession>
<evidence type="ECO:0000256" key="1">
    <source>
        <dbReference type="ARBA" id="ARBA00010013"/>
    </source>
</evidence>
<evidence type="ECO:0000256" key="2">
    <source>
        <dbReference type="ARBA" id="ARBA00022729"/>
    </source>
</evidence>
<dbReference type="PIRSF" id="PIRSF017018">
    <property type="entry name" value="Tp34"/>
    <property type="match status" value="1"/>
</dbReference>
<comment type="caution">
    <text evidence="4">The sequence shown here is derived from an EMBL/GenBank/DDBJ whole genome shotgun (WGS) entry which is preliminary data.</text>
</comment>
<comment type="similarity">
    <text evidence="1">Belongs to the UPF0423 family.</text>
</comment>
<keyword evidence="2 3" id="KW-0732">Signal</keyword>
<dbReference type="Proteomes" id="UP000307430">
    <property type="component" value="Unassembled WGS sequence"/>
</dbReference>
<dbReference type="InterPro" id="IPR018470">
    <property type="entry name" value="Metal-bd_Tp34-typ"/>
</dbReference>
<protein>
    <submittedName>
        <fullName evidence="4">Sugar ABC transporter substrate-binding protein</fullName>
    </submittedName>
</protein>
<keyword evidence="5" id="KW-1185">Reference proteome</keyword>
<sequence>MQKKIIGCVMIAGGMMAGSAYAKEYPVGGPVYKDGMEIASSYLLNIETSPMPTSMVMGKDVVHLETDVHATQDNKWGYPPDAWIPYLTIDYVVQKVGDSNYMEFGQMLPMSAKDGSHYAHSVQMAGPGTYKVFIKYTPPDEKGYARHIDKETGLGPWFKPFVETFTFKYPQA</sequence>
<dbReference type="Gene3D" id="2.60.40.2480">
    <property type="entry name" value="Periplasmic metal-binding protein Tp34-type"/>
    <property type="match status" value="1"/>
</dbReference>
<dbReference type="EMBL" id="VCHQ01000018">
    <property type="protein sequence ID" value="TLV15629.1"/>
    <property type="molecule type" value="Genomic_DNA"/>
</dbReference>
<evidence type="ECO:0000313" key="4">
    <source>
        <dbReference type="EMBL" id="TLV15629.1"/>
    </source>
</evidence>
<proteinExistence type="inferred from homology"/>
<feature type="chain" id="PRO_5024413977" evidence="3">
    <location>
        <begin position="23"/>
        <end position="172"/>
    </location>
</feature>
<feature type="signal peptide" evidence="3">
    <location>
        <begin position="1"/>
        <end position="22"/>
    </location>
</feature>
<name>A0A5R9LGV4_9ENTR</name>
<dbReference type="RefSeq" id="WP_138361530.1">
    <property type="nucleotide sequence ID" value="NZ_JBCIVH010000056.1"/>
</dbReference>
<dbReference type="AlphaFoldDB" id="A0A5R9LGV4"/>
<evidence type="ECO:0000256" key="3">
    <source>
        <dbReference type="SAM" id="SignalP"/>
    </source>
</evidence>
<evidence type="ECO:0000313" key="5">
    <source>
        <dbReference type="Proteomes" id="UP000307430"/>
    </source>
</evidence>
<organism evidence="4 5">
    <name type="scientific">Klebsiella indica</name>
    <dbReference type="NCBI Taxonomy" id="2582917"/>
    <lineage>
        <taxon>Bacteria</taxon>
        <taxon>Pseudomonadati</taxon>
        <taxon>Pseudomonadota</taxon>
        <taxon>Gammaproteobacteria</taxon>
        <taxon>Enterobacterales</taxon>
        <taxon>Enterobacteriaceae</taxon>
        <taxon>Klebsiella/Raoultella group</taxon>
        <taxon>Klebsiella</taxon>
    </lineage>
</organism>